<feature type="binding site" evidence="5">
    <location>
        <position position="146"/>
    </location>
    <ligand>
        <name>S-adenosyl-L-methionine</name>
        <dbReference type="ChEBI" id="CHEBI:59789"/>
    </ligand>
</feature>
<comment type="caution">
    <text evidence="5">Lacks conserved residue(s) required for the propagation of feature annotation.</text>
</comment>
<evidence type="ECO:0000313" key="8">
    <source>
        <dbReference type="EMBL" id="HIQ70348.1"/>
    </source>
</evidence>
<keyword evidence="2 5" id="KW-0808">Transferase</keyword>
<dbReference type="SUPFAM" id="SSF53335">
    <property type="entry name" value="S-adenosyl-L-methionine-dependent methyltransferases"/>
    <property type="match status" value="1"/>
</dbReference>
<dbReference type="HAMAP" id="MF_02126">
    <property type="entry name" value="RF_methyltr_PrmC"/>
    <property type="match status" value="1"/>
</dbReference>
<evidence type="ECO:0000256" key="1">
    <source>
        <dbReference type="ARBA" id="ARBA00022603"/>
    </source>
</evidence>
<dbReference type="InterPro" id="IPR029063">
    <property type="entry name" value="SAM-dependent_MTases_sf"/>
</dbReference>
<dbReference type="Proteomes" id="UP000886874">
    <property type="component" value="Unassembled WGS sequence"/>
</dbReference>
<comment type="catalytic activity">
    <reaction evidence="4 5">
        <text>L-glutaminyl-[peptide chain release factor] + S-adenosyl-L-methionine = N(5)-methyl-L-glutaminyl-[peptide chain release factor] + S-adenosyl-L-homocysteine + H(+)</text>
        <dbReference type="Rhea" id="RHEA:42896"/>
        <dbReference type="Rhea" id="RHEA-COMP:10271"/>
        <dbReference type="Rhea" id="RHEA-COMP:10272"/>
        <dbReference type="ChEBI" id="CHEBI:15378"/>
        <dbReference type="ChEBI" id="CHEBI:30011"/>
        <dbReference type="ChEBI" id="CHEBI:57856"/>
        <dbReference type="ChEBI" id="CHEBI:59789"/>
        <dbReference type="ChEBI" id="CHEBI:61891"/>
        <dbReference type="EC" id="2.1.1.297"/>
    </reaction>
</comment>
<dbReference type="InterPro" id="IPR040758">
    <property type="entry name" value="PrmC_N"/>
</dbReference>
<evidence type="ECO:0000256" key="5">
    <source>
        <dbReference type="HAMAP-Rule" id="MF_02126"/>
    </source>
</evidence>
<feature type="domain" description="Release factor glutamine methyltransferase N-terminal" evidence="7">
    <location>
        <begin position="8"/>
        <end position="77"/>
    </location>
</feature>
<reference evidence="8" key="2">
    <citation type="journal article" date="2021" name="PeerJ">
        <title>Extensive microbial diversity within the chicken gut microbiome revealed by metagenomics and culture.</title>
        <authorList>
            <person name="Gilroy R."/>
            <person name="Ravi A."/>
            <person name="Getino M."/>
            <person name="Pursley I."/>
            <person name="Horton D.L."/>
            <person name="Alikhan N.F."/>
            <person name="Baker D."/>
            <person name="Gharbi K."/>
            <person name="Hall N."/>
            <person name="Watson M."/>
            <person name="Adriaenssens E.M."/>
            <person name="Foster-Nyarko E."/>
            <person name="Jarju S."/>
            <person name="Secka A."/>
            <person name="Antonio M."/>
            <person name="Oren A."/>
            <person name="Chaudhuri R.R."/>
            <person name="La Ragione R."/>
            <person name="Hildebrand F."/>
            <person name="Pallen M.J."/>
        </authorList>
    </citation>
    <scope>NUCLEOTIDE SEQUENCE</scope>
    <source>
        <strain evidence="8">ChiSjej2B20-13462</strain>
    </source>
</reference>
<organism evidence="8 9">
    <name type="scientific">Candidatus Avoscillospira stercorigallinarum</name>
    <dbReference type="NCBI Taxonomy" id="2840708"/>
    <lineage>
        <taxon>Bacteria</taxon>
        <taxon>Bacillati</taxon>
        <taxon>Bacillota</taxon>
        <taxon>Clostridia</taxon>
        <taxon>Eubacteriales</taxon>
        <taxon>Oscillospiraceae</taxon>
        <taxon>Oscillospiraceae incertae sedis</taxon>
        <taxon>Candidatus Avoscillospira</taxon>
    </lineage>
</organism>
<dbReference type="AlphaFoldDB" id="A0A9D0Z9H6"/>
<evidence type="ECO:0000256" key="2">
    <source>
        <dbReference type="ARBA" id="ARBA00022679"/>
    </source>
</evidence>
<evidence type="ECO:0000259" key="7">
    <source>
        <dbReference type="Pfam" id="PF17827"/>
    </source>
</evidence>
<dbReference type="InterPro" id="IPR007848">
    <property type="entry name" value="Small_mtfrase_dom"/>
</dbReference>
<feature type="binding site" evidence="5">
    <location>
        <begin position="192"/>
        <end position="195"/>
    </location>
    <ligand>
        <name>substrate</name>
    </ligand>
</feature>
<accession>A0A9D0Z9H6</accession>
<dbReference type="EC" id="2.1.1.297" evidence="5"/>
<comment type="caution">
    <text evidence="8">The sequence shown here is derived from an EMBL/GenBank/DDBJ whole genome shotgun (WGS) entry which is preliminary data.</text>
</comment>
<dbReference type="InterPro" id="IPR019874">
    <property type="entry name" value="RF_methyltr_PrmC"/>
</dbReference>
<evidence type="ECO:0000256" key="3">
    <source>
        <dbReference type="ARBA" id="ARBA00022691"/>
    </source>
</evidence>
<dbReference type="GO" id="GO:0102559">
    <property type="term" value="F:peptide chain release factor N(5)-glutamine methyltransferase activity"/>
    <property type="evidence" value="ECO:0007669"/>
    <property type="project" value="UniProtKB-EC"/>
</dbReference>
<dbReference type="GO" id="GO:0003676">
    <property type="term" value="F:nucleic acid binding"/>
    <property type="evidence" value="ECO:0007669"/>
    <property type="project" value="InterPro"/>
</dbReference>
<proteinExistence type="inferred from homology"/>
<dbReference type="Pfam" id="PF17827">
    <property type="entry name" value="PrmC_N"/>
    <property type="match status" value="1"/>
</dbReference>
<dbReference type="InterPro" id="IPR004556">
    <property type="entry name" value="HemK-like"/>
</dbReference>
<dbReference type="Pfam" id="PF05175">
    <property type="entry name" value="MTS"/>
    <property type="match status" value="1"/>
</dbReference>
<reference evidence="8" key="1">
    <citation type="submission" date="2020-10" db="EMBL/GenBank/DDBJ databases">
        <authorList>
            <person name="Gilroy R."/>
        </authorList>
    </citation>
    <scope>NUCLEOTIDE SEQUENCE</scope>
    <source>
        <strain evidence="8">ChiSjej2B20-13462</strain>
    </source>
</reference>
<feature type="binding site" evidence="5">
    <location>
        <position position="192"/>
    </location>
    <ligand>
        <name>S-adenosyl-L-methionine</name>
        <dbReference type="ChEBI" id="CHEBI:59789"/>
    </ligand>
</feature>
<gene>
    <name evidence="5 8" type="primary">prmC</name>
    <name evidence="8" type="ORF">IAA67_08470</name>
</gene>
<dbReference type="PANTHER" id="PTHR18895">
    <property type="entry name" value="HEMK METHYLTRANSFERASE"/>
    <property type="match status" value="1"/>
</dbReference>
<dbReference type="NCBIfam" id="TIGR00536">
    <property type="entry name" value="hemK_fam"/>
    <property type="match status" value="1"/>
</dbReference>
<dbReference type="InterPro" id="IPR002052">
    <property type="entry name" value="DNA_methylase_N6_adenine_CS"/>
</dbReference>
<dbReference type="PANTHER" id="PTHR18895:SF74">
    <property type="entry name" value="MTRF1L RELEASE FACTOR GLUTAMINE METHYLTRANSFERASE"/>
    <property type="match status" value="1"/>
</dbReference>
<dbReference type="NCBIfam" id="TIGR03534">
    <property type="entry name" value="RF_mod_PrmC"/>
    <property type="match status" value="1"/>
</dbReference>
<protein>
    <recommendedName>
        <fullName evidence="5">Release factor glutamine methyltransferase</fullName>
        <shortName evidence="5">RF MTase</shortName>
        <ecNumber evidence="5">2.1.1.297</ecNumber>
    </recommendedName>
    <alternativeName>
        <fullName evidence="5">N5-glutamine methyltransferase PrmC</fullName>
    </alternativeName>
    <alternativeName>
        <fullName evidence="5">Protein-(glutamine-N5) MTase PrmC</fullName>
    </alternativeName>
    <alternativeName>
        <fullName evidence="5">Protein-glutamine N-methyltransferase PrmC</fullName>
    </alternativeName>
</protein>
<keyword evidence="1 5" id="KW-0489">Methyltransferase</keyword>
<dbReference type="PROSITE" id="PS00092">
    <property type="entry name" value="N6_MTASE"/>
    <property type="match status" value="1"/>
</dbReference>
<dbReference type="EMBL" id="DVFN01000120">
    <property type="protein sequence ID" value="HIQ70348.1"/>
    <property type="molecule type" value="Genomic_DNA"/>
</dbReference>
<dbReference type="CDD" id="cd02440">
    <property type="entry name" value="AdoMet_MTases"/>
    <property type="match status" value="1"/>
</dbReference>
<dbReference type="GO" id="GO:0032259">
    <property type="term" value="P:methylation"/>
    <property type="evidence" value="ECO:0007669"/>
    <property type="project" value="UniProtKB-KW"/>
</dbReference>
<comment type="similarity">
    <text evidence="5">Belongs to the protein N5-glutamine methyltransferase family. PrmC subfamily.</text>
</comment>
<evidence type="ECO:0000256" key="4">
    <source>
        <dbReference type="ARBA" id="ARBA00048391"/>
    </source>
</evidence>
<evidence type="ECO:0000259" key="6">
    <source>
        <dbReference type="Pfam" id="PF05175"/>
    </source>
</evidence>
<dbReference type="Gene3D" id="1.10.8.10">
    <property type="entry name" value="DNA helicase RuvA subunit, C-terminal domain"/>
    <property type="match status" value="1"/>
</dbReference>
<evidence type="ECO:0000313" key="9">
    <source>
        <dbReference type="Proteomes" id="UP000886874"/>
    </source>
</evidence>
<dbReference type="Gene3D" id="3.40.50.150">
    <property type="entry name" value="Vaccinia Virus protein VP39"/>
    <property type="match status" value="1"/>
</dbReference>
<feature type="domain" description="Methyltransferase small" evidence="6">
    <location>
        <begin position="116"/>
        <end position="200"/>
    </location>
</feature>
<dbReference type="InterPro" id="IPR050320">
    <property type="entry name" value="N5-glutamine_MTase"/>
</dbReference>
<sequence>MVTTYGALMRRTAQALEAEEGPNAAYTAHALMSYLTGKDTAQLLAMQNLFLPEQLADDYLALAERIQAGEPLAYILGQWDFYGQTYTVTPDVLIPRDDTMAVVDLILERQAYLPPNARILDLCTGSGCIGLTLAQRLKTARVTLADLSPAALKIAKKNTGDLHLSGRVSCLIADAMAPASRFLGQFDVVISNPPYVTRAEMAALPRSVREFEPSMALDGGEDGLDFYRAIAKNFTPAVKPGGYLAFEFGLGQEDAVCWILEAWDYDILELKQDGGGIVRAVLAQRKERD</sequence>
<keyword evidence="3 5" id="KW-0949">S-adenosyl-L-methionine</keyword>
<comment type="function">
    <text evidence="5">Methylates the class 1 translation termination release factors RF1/PrfA and RF2/PrfB on the glutamine residue of the universally conserved GGQ motif.</text>
</comment>
<name>A0A9D0Z9H6_9FIRM</name>